<protein>
    <recommendedName>
        <fullName evidence="2">Mutator-like transposase domain-containing protein</fullName>
    </recommendedName>
</protein>
<evidence type="ECO:0000256" key="1">
    <source>
        <dbReference type="SAM" id="MobiDB-lite"/>
    </source>
</evidence>
<comment type="caution">
    <text evidence="3">The sequence shown here is derived from an EMBL/GenBank/DDBJ whole genome shotgun (WGS) entry which is preliminary data.</text>
</comment>
<accession>A0A6S7JVY6</accession>
<evidence type="ECO:0000259" key="2">
    <source>
        <dbReference type="Pfam" id="PF20700"/>
    </source>
</evidence>
<dbReference type="OrthoDB" id="6155331at2759"/>
<name>A0A6S7JVY6_PARCT</name>
<keyword evidence="4" id="KW-1185">Reference proteome</keyword>
<dbReference type="Proteomes" id="UP001152795">
    <property type="component" value="Unassembled WGS sequence"/>
</dbReference>
<gene>
    <name evidence="3" type="ORF">PACLA_8A067587</name>
</gene>
<evidence type="ECO:0000313" key="3">
    <source>
        <dbReference type="EMBL" id="CAB4020261.1"/>
    </source>
</evidence>
<dbReference type="AlphaFoldDB" id="A0A6S7JVY6"/>
<dbReference type="EMBL" id="CACRXK020010865">
    <property type="protein sequence ID" value="CAB4020261.1"/>
    <property type="molecule type" value="Genomic_DNA"/>
</dbReference>
<reference evidence="3" key="1">
    <citation type="submission" date="2020-04" db="EMBL/GenBank/DDBJ databases">
        <authorList>
            <person name="Alioto T."/>
            <person name="Alioto T."/>
            <person name="Gomez Garrido J."/>
        </authorList>
    </citation>
    <scope>NUCLEOTIDE SEQUENCE</scope>
    <source>
        <strain evidence="3">A484AB</strain>
    </source>
</reference>
<dbReference type="Pfam" id="PF20700">
    <property type="entry name" value="Mutator"/>
    <property type="match status" value="1"/>
</dbReference>
<sequence length="270" mass="31178">METDVACQLFKDAPQTKVKYSSYVGDDDSTTLSELVKQQPPYELQKFSDIIYIKRSLGTKLYNVSQRMKFPNCSVLSQKVINYLQKCFLHCINQNKDNPVQLSKEVKTIIPHAFGAHSDCNPTWCRFLQDPIGYTHHKLPYGKDLQLAPCLNSQGNKKKTKQDKHKAKPEFKIKRRKLFQDKCSKQTKKESKDNAPYESNIGLNLEHSKPSQGKENEHLTILKDVDLAKATITTFPVFSIFNKASWQSWDKVHWFALLKTFMYIKDLGPN</sequence>
<feature type="compositionally biased region" description="Basic and acidic residues" evidence="1">
    <location>
        <begin position="206"/>
        <end position="215"/>
    </location>
</feature>
<feature type="region of interest" description="Disordered" evidence="1">
    <location>
        <begin position="182"/>
        <end position="215"/>
    </location>
</feature>
<feature type="compositionally biased region" description="Basic and acidic residues" evidence="1">
    <location>
        <begin position="182"/>
        <end position="195"/>
    </location>
</feature>
<feature type="non-terminal residue" evidence="3">
    <location>
        <position position="270"/>
    </location>
</feature>
<evidence type="ECO:0000313" key="4">
    <source>
        <dbReference type="Proteomes" id="UP001152795"/>
    </source>
</evidence>
<proteinExistence type="predicted"/>
<organism evidence="3 4">
    <name type="scientific">Paramuricea clavata</name>
    <name type="common">Red gorgonian</name>
    <name type="synonym">Violescent sea-whip</name>
    <dbReference type="NCBI Taxonomy" id="317549"/>
    <lineage>
        <taxon>Eukaryota</taxon>
        <taxon>Metazoa</taxon>
        <taxon>Cnidaria</taxon>
        <taxon>Anthozoa</taxon>
        <taxon>Octocorallia</taxon>
        <taxon>Malacalcyonacea</taxon>
        <taxon>Plexauridae</taxon>
        <taxon>Paramuricea</taxon>
    </lineage>
</organism>
<feature type="domain" description="Mutator-like transposase" evidence="2">
    <location>
        <begin position="1"/>
        <end position="125"/>
    </location>
</feature>
<dbReference type="InterPro" id="IPR049012">
    <property type="entry name" value="Mutator_transp_dom"/>
</dbReference>